<evidence type="ECO:0000313" key="9">
    <source>
        <dbReference type="Proteomes" id="UP000006054"/>
    </source>
</evidence>
<dbReference type="PANTHER" id="PTHR36837">
    <property type="entry name" value="POLY(3-HYDROXYALKANOATE) POLYMERASE SUBUNIT PHAC"/>
    <property type="match status" value="1"/>
</dbReference>
<dbReference type="RefSeq" id="WP_014797661.1">
    <property type="nucleotide sequence ID" value="NC_018018.1"/>
</dbReference>
<accession>I4AJS4</accession>
<gene>
    <name evidence="8" type="ordered locus">Fleli_1811</name>
</gene>
<keyword evidence="3" id="KW-0808">Transferase</keyword>
<keyword evidence="5" id="KW-0012">Acyltransferase</keyword>
<dbReference type="STRING" id="880071.Fleli_1811"/>
<dbReference type="SUPFAM" id="SSF53474">
    <property type="entry name" value="alpha/beta-Hydrolases"/>
    <property type="match status" value="1"/>
</dbReference>
<evidence type="ECO:0000256" key="1">
    <source>
        <dbReference type="ARBA" id="ARBA00004683"/>
    </source>
</evidence>
<protein>
    <recommendedName>
        <fullName evidence="2">Poly(3-hydroxyalkanoate) polymerase subunit PhaC</fullName>
    </recommendedName>
    <alternativeName>
        <fullName evidence="6">PHB synthase subunit PhaC</fullName>
    </alternativeName>
</protein>
<dbReference type="InterPro" id="IPR000073">
    <property type="entry name" value="AB_hydrolase_1"/>
</dbReference>
<dbReference type="AlphaFoldDB" id="I4AJS4"/>
<dbReference type="GO" id="GO:0016746">
    <property type="term" value="F:acyltransferase activity"/>
    <property type="evidence" value="ECO:0007669"/>
    <property type="project" value="UniProtKB-KW"/>
</dbReference>
<keyword evidence="9" id="KW-1185">Reference proteome</keyword>
<dbReference type="EMBL" id="CP003345">
    <property type="protein sequence ID" value="AFM04209.1"/>
    <property type="molecule type" value="Genomic_DNA"/>
</dbReference>
<evidence type="ECO:0000256" key="6">
    <source>
        <dbReference type="ARBA" id="ARBA00033356"/>
    </source>
</evidence>
<evidence type="ECO:0000256" key="4">
    <source>
        <dbReference type="ARBA" id="ARBA00022752"/>
    </source>
</evidence>
<organism evidence="8 9">
    <name type="scientific">Bernardetia litoralis (strain ATCC 23117 / DSM 6794 / NBRC 15988 / NCIMB 1366 / Fx l1 / Sio-4)</name>
    <name type="common">Flexibacter litoralis</name>
    <dbReference type="NCBI Taxonomy" id="880071"/>
    <lineage>
        <taxon>Bacteria</taxon>
        <taxon>Pseudomonadati</taxon>
        <taxon>Bacteroidota</taxon>
        <taxon>Cytophagia</taxon>
        <taxon>Cytophagales</taxon>
        <taxon>Bernardetiaceae</taxon>
        <taxon>Bernardetia</taxon>
    </lineage>
</organism>
<dbReference type="Gene3D" id="3.40.50.1820">
    <property type="entry name" value="alpha/beta hydrolase"/>
    <property type="match status" value="1"/>
</dbReference>
<proteinExistence type="predicted"/>
<dbReference type="InterPro" id="IPR029058">
    <property type="entry name" value="AB_hydrolase_fold"/>
</dbReference>
<sequence>MKNQDHKNTHTNVFESFTEEITEQTEKLLKGYQLLNEIEQIDIATAQKELVWSEDKVKLYRYSSSKRKTKTPLLIAYALVNRFDMMDLQSDRSFIRNLLDSGIDIYLIDWGYPSRIDRYLTMEDYINGYINSCVNFVRKEHNIDKINLLGVCQGGTFSTIYTALNQDKIKNLITLVAPFDFSTDDGLLFRWSRDLDVDKVVDGNNGLVPGEFLNMGFDMLKPLSKFKKMATITKMMENKSKMMNFLRMEQWVGDSPSQAGECYRKFIKDLYQENKLIKGEFTLGKKTVNLKDIKNPILTIYASEDHLVPPSATKPLNDNVGSKDKTLYEFPGGHIGVFVGGRSQKELAPKVSEWLKERD</sequence>
<name>I4AJS4_BERLS</name>
<dbReference type="PANTHER" id="PTHR36837:SF2">
    <property type="entry name" value="POLY(3-HYDROXYALKANOATE) POLYMERASE SUBUNIT PHAC"/>
    <property type="match status" value="1"/>
</dbReference>
<dbReference type="Pfam" id="PF00561">
    <property type="entry name" value="Abhydrolase_1"/>
    <property type="match status" value="1"/>
</dbReference>
<dbReference type="InterPro" id="IPR051321">
    <property type="entry name" value="PHA/PHB_synthase"/>
</dbReference>
<dbReference type="UniPathway" id="UPA00917"/>
<evidence type="ECO:0000259" key="7">
    <source>
        <dbReference type="Pfam" id="PF00561"/>
    </source>
</evidence>
<dbReference type="PATRIC" id="fig|880071.3.peg.1788"/>
<evidence type="ECO:0000256" key="2">
    <source>
        <dbReference type="ARBA" id="ARBA00019065"/>
    </source>
</evidence>
<feature type="domain" description="AB hydrolase-1" evidence="7">
    <location>
        <begin position="90"/>
        <end position="339"/>
    </location>
</feature>
<comment type="pathway">
    <text evidence="1">Biopolymer metabolism; poly-(R)-3-hydroxybutanoate biosynthesis.</text>
</comment>
<dbReference type="HOGENOM" id="CLU_035017_0_0_10"/>
<dbReference type="eggNOG" id="COG3243">
    <property type="taxonomic scope" value="Bacteria"/>
</dbReference>
<evidence type="ECO:0000313" key="8">
    <source>
        <dbReference type="EMBL" id="AFM04209.1"/>
    </source>
</evidence>
<keyword evidence="4" id="KW-0583">PHB biosynthesis</keyword>
<dbReference type="NCBIfam" id="TIGR01836">
    <property type="entry name" value="PHA_synth_III_C"/>
    <property type="match status" value="1"/>
</dbReference>
<dbReference type="OrthoDB" id="9767934at2"/>
<dbReference type="InterPro" id="IPR010125">
    <property type="entry name" value="PHA_synth_III_C"/>
</dbReference>
<evidence type="ECO:0000256" key="5">
    <source>
        <dbReference type="ARBA" id="ARBA00023315"/>
    </source>
</evidence>
<dbReference type="GO" id="GO:0042619">
    <property type="term" value="P:poly-hydroxybutyrate biosynthetic process"/>
    <property type="evidence" value="ECO:0007669"/>
    <property type="project" value="UniProtKB-KW"/>
</dbReference>
<evidence type="ECO:0000256" key="3">
    <source>
        <dbReference type="ARBA" id="ARBA00022679"/>
    </source>
</evidence>
<dbReference type="KEGG" id="fli:Fleli_1811"/>
<reference evidence="9" key="1">
    <citation type="submission" date="2012-06" db="EMBL/GenBank/DDBJ databases">
        <title>The complete genome of Flexibacter litoralis DSM 6794.</title>
        <authorList>
            <person name="Lucas S."/>
            <person name="Copeland A."/>
            <person name="Lapidus A."/>
            <person name="Glavina del Rio T."/>
            <person name="Dalin E."/>
            <person name="Tice H."/>
            <person name="Bruce D."/>
            <person name="Goodwin L."/>
            <person name="Pitluck S."/>
            <person name="Peters L."/>
            <person name="Ovchinnikova G."/>
            <person name="Lu M."/>
            <person name="Kyrpides N."/>
            <person name="Mavromatis K."/>
            <person name="Ivanova N."/>
            <person name="Brettin T."/>
            <person name="Detter J.C."/>
            <person name="Han C."/>
            <person name="Larimer F."/>
            <person name="Land M."/>
            <person name="Hauser L."/>
            <person name="Markowitz V."/>
            <person name="Cheng J.-F."/>
            <person name="Hugenholtz P."/>
            <person name="Woyke T."/>
            <person name="Wu D."/>
            <person name="Spring S."/>
            <person name="Lang E."/>
            <person name="Kopitz M."/>
            <person name="Brambilla E."/>
            <person name="Klenk H.-P."/>
            <person name="Eisen J.A."/>
        </authorList>
    </citation>
    <scope>NUCLEOTIDE SEQUENCE [LARGE SCALE GENOMIC DNA]</scope>
    <source>
        <strain evidence="9">ATCC 23117 / DSM 6794 / NBRC 15988 / NCIMB 1366 / Sio-4</strain>
    </source>
</reference>
<dbReference type="Proteomes" id="UP000006054">
    <property type="component" value="Chromosome"/>
</dbReference>